<dbReference type="GO" id="GO:0016020">
    <property type="term" value="C:membrane"/>
    <property type="evidence" value="ECO:0007669"/>
    <property type="project" value="UniProtKB-SubCell"/>
</dbReference>
<dbReference type="AlphaFoldDB" id="A0A931CM10"/>
<accession>A0A931CM10</accession>
<proteinExistence type="predicted"/>
<keyword evidence="3 5" id="KW-1133">Transmembrane helix</keyword>
<evidence type="ECO:0000256" key="2">
    <source>
        <dbReference type="ARBA" id="ARBA00022692"/>
    </source>
</evidence>
<evidence type="ECO:0000256" key="4">
    <source>
        <dbReference type="ARBA" id="ARBA00023136"/>
    </source>
</evidence>
<feature type="domain" description="TM2" evidence="6">
    <location>
        <begin position="219"/>
        <end position="260"/>
    </location>
</feature>
<protein>
    <submittedName>
        <fullName evidence="7">TM2 domain-containing protein</fullName>
    </submittedName>
</protein>
<gene>
    <name evidence="7" type="ORF">IV500_05845</name>
</gene>
<evidence type="ECO:0000259" key="6">
    <source>
        <dbReference type="Pfam" id="PF05154"/>
    </source>
</evidence>
<keyword evidence="4 5" id="KW-0472">Membrane</keyword>
<evidence type="ECO:0000256" key="5">
    <source>
        <dbReference type="SAM" id="Phobius"/>
    </source>
</evidence>
<dbReference type="Pfam" id="PF05154">
    <property type="entry name" value="TM2"/>
    <property type="match status" value="1"/>
</dbReference>
<evidence type="ECO:0000256" key="1">
    <source>
        <dbReference type="ARBA" id="ARBA00004141"/>
    </source>
</evidence>
<evidence type="ECO:0000256" key="3">
    <source>
        <dbReference type="ARBA" id="ARBA00022989"/>
    </source>
</evidence>
<dbReference type="PANTHER" id="PTHR21016">
    <property type="entry name" value="BETA-AMYLOID BINDING PROTEIN-RELATED"/>
    <property type="match status" value="1"/>
</dbReference>
<evidence type="ECO:0000313" key="8">
    <source>
        <dbReference type="Proteomes" id="UP000655366"/>
    </source>
</evidence>
<dbReference type="RefSeq" id="WP_196395897.1">
    <property type="nucleotide sequence ID" value="NZ_JADNYM010000006.1"/>
</dbReference>
<evidence type="ECO:0000313" key="7">
    <source>
        <dbReference type="EMBL" id="MBG0738945.1"/>
    </source>
</evidence>
<dbReference type="EMBL" id="JADNYM010000006">
    <property type="protein sequence ID" value="MBG0738945.1"/>
    <property type="molecule type" value="Genomic_DNA"/>
</dbReference>
<sequence>MTLTLGTDQPFTGFITDDFESLEITGQVPAQAGLELPYLDFDDACVTGSTHPQIGFPPPAPLVPADRFSTDNPPVPVQLKRDRLALRAEVNNDLSHTGPAPGNELVVAFPTRRSLRLAREAAAAEEQVPDIWVDDDMDPLELSAEMEAALLAAMDESLKPEGPSTRSQLLAWAEELAAREDAGVLMDSPFEVGGSELMITSYGPFPVPLPAPRDFRPVLALSVFAGFFGADRFYLGKPVTGLFKLATAGGAGIWWIADIITILRGRTCDKDGRHVTGAKKHRAMAWALTMALFAGLTVTAANAATPVVTAATDTIQETFFPKPVPVRTWATLADIKGTTAPAVLQVTGDRLRLTYNFPGPAYAYLQKDSDTTAQAVSLLLKDAAAQGTTEISVIPGTYRLVIRTDGTDWTTKVEELGLHS</sequence>
<feature type="transmembrane region" description="Helical" evidence="5">
    <location>
        <begin position="241"/>
        <end position="263"/>
    </location>
</feature>
<dbReference type="Proteomes" id="UP000655366">
    <property type="component" value="Unassembled WGS sequence"/>
</dbReference>
<dbReference type="InterPro" id="IPR007829">
    <property type="entry name" value="TM2"/>
</dbReference>
<keyword evidence="2 5" id="KW-0812">Transmembrane</keyword>
<comment type="subcellular location">
    <subcellularLocation>
        <location evidence="1">Membrane</location>
        <topology evidence="1">Multi-pass membrane protein</topology>
    </subcellularLocation>
</comment>
<comment type="caution">
    <text evidence="7">The sequence shown here is derived from an EMBL/GenBank/DDBJ whole genome shotgun (WGS) entry which is preliminary data.</text>
</comment>
<dbReference type="InterPro" id="IPR050932">
    <property type="entry name" value="TM2D1-3-like"/>
</dbReference>
<dbReference type="PANTHER" id="PTHR21016:SF25">
    <property type="entry name" value="TM2 DOMAIN-CONTAINING PROTEIN DDB_G0277895-RELATED"/>
    <property type="match status" value="1"/>
</dbReference>
<feature type="transmembrane region" description="Helical" evidence="5">
    <location>
        <begin position="283"/>
        <end position="304"/>
    </location>
</feature>
<name>A0A931CM10_9MICC</name>
<reference evidence="7 8" key="1">
    <citation type="submission" date="2020-11" db="EMBL/GenBank/DDBJ databases">
        <title>Arthrobacter antarcticus sp. nov., isolated from Antarctic Soil.</title>
        <authorList>
            <person name="Li J."/>
        </authorList>
    </citation>
    <scope>NUCLEOTIDE SEQUENCE [LARGE SCALE GENOMIC DNA]</scope>
    <source>
        <strain evidence="7 8">Z1-20</strain>
    </source>
</reference>
<organism evidence="7 8">
    <name type="scientific">Arthrobacter terrae</name>
    <dbReference type="NCBI Taxonomy" id="2935737"/>
    <lineage>
        <taxon>Bacteria</taxon>
        <taxon>Bacillati</taxon>
        <taxon>Actinomycetota</taxon>
        <taxon>Actinomycetes</taxon>
        <taxon>Micrococcales</taxon>
        <taxon>Micrococcaceae</taxon>
        <taxon>Arthrobacter</taxon>
    </lineage>
</organism>
<keyword evidence="8" id="KW-1185">Reference proteome</keyword>